<dbReference type="GO" id="GO:0016887">
    <property type="term" value="F:ATP hydrolysis activity"/>
    <property type="evidence" value="ECO:0007669"/>
    <property type="project" value="InterPro"/>
</dbReference>
<dbReference type="Gene3D" id="1.10.8.60">
    <property type="match status" value="2"/>
</dbReference>
<dbReference type="InterPro" id="IPR050168">
    <property type="entry name" value="AAA_ATPase_domain"/>
</dbReference>
<dbReference type="GO" id="GO:0005524">
    <property type="term" value="F:ATP binding"/>
    <property type="evidence" value="ECO:0007669"/>
    <property type="project" value="UniProtKB-KW"/>
</dbReference>
<evidence type="ECO:0000256" key="2">
    <source>
        <dbReference type="ARBA" id="ARBA00022741"/>
    </source>
</evidence>
<dbReference type="EnsemblMetazoa" id="BGLB005390-RB">
    <property type="protein sequence ID" value="BGLB005390-PB"/>
    <property type="gene ID" value="BGLB005390"/>
</dbReference>
<dbReference type="STRING" id="6526.A0A2C9JNP1"/>
<keyword evidence="1" id="KW-0677">Repeat</keyword>
<sequence length="862" mass="94701">MAPKKKDKTKQSDWLQCSLCGKVFVPNDAELHASSCDTDHGYIDRKILYGKVINVEGIQLKDGSPLLKTVREYNSVVWLSIPAMQLCGLSIGQPCVINKTVIKRAWPNQTPNLASVAMTTECMNEMTIQKGDTVTVEKLVAKGETASMLELILQEQNPLFETSEFCAFVSSYLDGKYVTQGTPLTIHYFGLLCHCLVSGVHARAENVQQVPALDVFNSCTPSKEKHQSSLNKSSHDESSSGEDFLIKEADTSCLSSTDINLSMASLNISNTSLEESFLSQKSPSTPRFPNITSLGQVFLDDDQDKVSSGLSFFLVSSKFTKCSVKPKNGMEATKSDFKFTLSDVGGLAQQISELKTRIARAQGADSGSCCILVHGPPGTGKSLLVKAMTTDLGLPTYYLAGADIWSKLFGEAESNLRKTFLMAQERAPSIIVIDNFDVVCPKRSLNTAGQQEHRIVGTLLSLIDNLVAMKNSAPVVVIGITNKKDDLDPALRRAGRFGCEIEVGVPTADQRLEILQVMLTNISTNLTNEQLETVARNSHGYVGADLAALVNEAILLTTHKHDPDSPLFEVTFNDLVQAGSHIKPSALREIQLEVSQVRWSDIGGMSEVKMRLQEAVVLPLTNPEVFRRLGIAPPKGLLMYGPPGCSKTMVAKALATECKFNFLAVKGPELFNQYVGESEKAVREIFRKARSASPAIIFFDEIDAIASKRGSSSGSGVDDRVLTQLLTEMDGLEFLKDVFIMAATNRPDKIDHALLRPGRFDSLVYVPLPDNATRKEILEKKLSRMCISEDVQKDLLVELTIDYSGAEIIQVCQEAALCALREDLQTKCVQQKHFDQALKKVQPQIDPELLQIYQKFSNSRLK</sequence>
<dbReference type="InterPro" id="IPR003959">
    <property type="entry name" value="ATPase_AAA_core"/>
</dbReference>
<evidence type="ECO:0000256" key="3">
    <source>
        <dbReference type="ARBA" id="ARBA00022840"/>
    </source>
</evidence>
<dbReference type="CDD" id="cd19511">
    <property type="entry name" value="RecA-like_CDC48_r2-like"/>
    <property type="match status" value="1"/>
</dbReference>
<dbReference type="InterPro" id="IPR041569">
    <property type="entry name" value="AAA_lid_3"/>
</dbReference>
<dbReference type="AlphaFoldDB" id="A0A2C9JNP1"/>
<protein>
    <recommendedName>
        <fullName evidence="4">AAA+ ATPase domain-containing protein</fullName>
    </recommendedName>
</protein>
<dbReference type="FunFam" id="3.40.50.300:FF:000018">
    <property type="entry name" value="Cell division control 48"/>
    <property type="match status" value="1"/>
</dbReference>
<dbReference type="VEuPathDB" id="VectorBase:BGLB005390"/>
<gene>
    <name evidence="5" type="primary">106061463</name>
</gene>
<accession>A0A2C9JNP1</accession>
<dbReference type="GO" id="GO:0005737">
    <property type="term" value="C:cytoplasm"/>
    <property type="evidence" value="ECO:0007669"/>
    <property type="project" value="TreeGrafter"/>
</dbReference>
<dbReference type="PANTHER" id="PTHR23077">
    <property type="entry name" value="AAA-FAMILY ATPASE"/>
    <property type="match status" value="1"/>
</dbReference>
<dbReference type="PANTHER" id="PTHR23077:SF27">
    <property type="entry name" value="ATPASE FAMILY GENE 2 PROTEIN HOMOLOG A"/>
    <property type="match status" value="1"/>
</dbReference>
<dbReference type="Pfam" id="PF17862">
    <property type="entry name" value="AAA_lid_3"/>
    <property type="match status" value="2"/>
</dbReference>
<reference evidence="5" key="1">
    <citation type="submission" date="2020-05" db="UniProtKB">
        <authorList>
            <consortium name="EnsemblMetazoa"/>
        </authorList>
    </citation>
    <scope>IDENTIFICATION</scope>
    <source>
        <strain evidence="5">BB02</strain>
    </source>
</reference>
<evidence type="ECO:0000313" key="6">
    <source>
        <dbReference type="Proteomes" id="UP000076420"/>
    </source>
</evidence>
<dbReference type="InterPro" id="IPR003593">
    <property type="entry name" value="AAA+_ATPase"/>
</dbReference>
<name>A0A2C9JNP1_BIOGL</name>
<dbReference type="KEGG" id="bgt:106061463"/>
<dbReference type="VEuPathDB" id="VectorBase:BGLAX_051876"/>
<dbReference type="Proteomes" id="UP000076420">
    <property type="component" value="Unassembled WGS sequence"/>
</dbReference>
<feature type="domain" description="AAA+ ATPase" evidence="4">
    <location>
        <begin position="633"/>
        <end position="770"/>
    </location>
</feature>
<evidence type="ECO:0000256" key="1">
    <source>
        <dbReference type="ARBA" id="ARBA00022737"/>
    </source>
</evidence>
<dbReference type="Pfam" id="PF00004">
    <property type="entry name" value="AAA"/>
    <property type="match status" value="2"/>
</dbReference>
<dbReference type="InterPro" id="IPR003960">
    <property type="entry name" value="ATPase_AAA_CS"/>
</dbReference>
<dbReference type="OrthoDB" id="27435at2759"/>
<evidence type="ECO:0000259" key="4">
    <source>
        <dbReference type="SMART" id="SM00382"/>
    </source>
</evidence>
<organism evidence="5 6">
    <name type="scientific">Biomphalaria glabrata</name>
    <name type="common">Bloodfluke planorb</name>
    <name type="synonym">Freshwater snail</name>
    <dbReference type="NCBI Taxonomy" id="6526"/>
    <lineage>
        <taxon>Eukaryota</taxon>
        <taxon>Metazoa</taxon>
        <taxon>Spiralia</taxon>
        <taxon>Lophotrochozoa</taxon>
        <taxon>Mollusca</taxon>
        <taxon>Gastropoda</taxon>
        <taxon>Heterobranchia</taxon>
        <taxon>Euthyneura</taxon>
        <taxon>Panpulmonata</taxon>
        <taxon>Hygrophila</taxon>
        <taxon>Lymnaeoidea</taxon>
        <taxon>Planorbidae</taxon>
        <taxon>Biomphalaria</taxon>
    </lineage>
</organism>
<keyword evidence="2" id="KW-0547">Nucleotide-binding</keyword>
<evidence type="ECO:0000313" key="5">
    <source>
        <dbReference type="EnsemblMetazoa" id="BGLB005390-PB"/>
    </source>
</evidence>
<dbReference type="InterPro" id="IPR027417">
    <property type="entry name" value="P-loop_NTPase"/>
</dbReference>
<dbReference type="Gene3D" id="3.40.50.300">
    <property type="entry name" value="P-loop containing nucleotide triphosphate hydrolases"/>
    <property type="match status" value="2"/>
</dbReference>
<dbReference type="SMART" id="SM00382">
    <property type="entry name" value="AAA"/>
    <property type="match status" value="2"/>
</dbReference>
<dbReference type="PROSITE" id="PS00674">
    <property type="entry name" value="AAA"/>
    <property type="match status" value="1"/>
</dbReference>
<proteinExistence type="predicted"/>
<dbReference type="SUPFAM" id="SSF52540">
    <property type="entry name" value="P-loop containing nucleoside triphosphate hydrolases"/>
    <property type="match status" value="2"/>
</dbReference>
<keyword evidence="3" id="KW-0067">ATP-binding</keyword>
<feature type="domain" description="AAA+ ATPase" evidence="4">
    <location>
        <begin position="367"/>
        <end position="507"/>
    </location>
</feature>